<name>A0A4Q8Y6V6_RHILE</name>
<accession>A0A4Q8Y6V6</accession>
<gene>
    <name evidence="1" type="ORF">ELI03_08775</name>
</gene>
<evidence type="ECO:0000313" key="2">
    <source>
        <dbReference type="Proteomes" id="UP000293652"/>
    </source>
</evidence>
<dbReference type="EMBL" id="SIPC01000001">
    <property type="protein sequence ID" value="TAX71824.1"/>
    <property type="molecule type" value="Genomic_DNA"/>
</dbReference>
<organism evidence="1 2">
    <name type="scientific">Rhizobium leguminosarum</name>
    <dbReference type="NCBI Taxonomy" id="384"/>
    <lineage>
        <taxon>Bacteria</taxon>
        <taxon>Pseudomonadati</taxon>
        <taxon>Pseudomonadota</taxon>
        <taxon>Alphaproteobacteria</taxon>
        <taxon>Hyphomicrobiales</taxon>
        <taxon>Rhizobiaceae</taxon>
        <taxon>Rhizobium/Agrobacterium group</taxon>
        <taxon>Rhizobium</taxon>
    </lineage>
</organism>
<comment type="caution">
    <text evidence="1">The sequence shown here is derived from an EMBL/GenBank/DDBJ whole genome shotgun (WGS) entry which is preliminary data.</text>
</comment>
<dbReference type="RefSeq" id="WP_130749722.1">
    <property type="nucleotide sequence ID" value="NZ_SIPC01000001.1"/>
</dbReference>
<dbReference type="Proteomes" id="UP000293652">
    <property type="component" value="Unassembled WGS sequence"/>
</dbReference>
<sequence length="244" mass="27030">MKDTQLPSITTKFSMSRKKRISGFALLFSAFCFCSYVNGASARVSTRQALTLYGNAALSGLCTHLSTTRLWVCELSDSPDIHLTFNADTPLHITVRTQLDITVRTPSCEGNSVFDGEWPGKLEIAPGQPNTVCNVKIYDKKDGGGYLDRLNARPETIWDCEDSFEHASRINRLDARTANFYIQQCKLNPEPPQKKPQDEDQTGIGSFFDCAVFGKKNRKGGAIPGAFSSLLLCYPQNPFNSLLD</sequence>
<evidence type="ECO:0000313" key="1">
    <source>
        <dbReference type="EMBL" id="TAX71824.1"/>
    </source>
</evidence>
<reference evidence="1 2" key="1">
    <citation type="submission" date="2019-02" db="EMBL/GenBank/DDBJ databases">
        <title>The genomic architecture of introgression among sibling species of bacteria.</title>
        <authorList>
            <person name="Cavassim M.I.A."/>
            <person name="Moeskjaer S."/>
            <person name="Moslemi C."/>
            <person name="Fields B."/>
            <person name="Bachmann A."/>
            <person name="Vilhjalmsson B."/>
            <person name="Schierup M.H."/>
            <person name="Young J.P.W."/>
            <person name="Andersen S.U."/>
        </authorList>
    </citation>
    <scope>NUCLEOTIDE SEQUENCE [LARGE SCALE GENOMIC DNA]</scope>
    <source>
        <strain evidence="1 2">SM145A</strain>
    </source>
</reference>
<protein>
    <submittedName>
        <fullName evidence="1">Uncharacterized protein</fullName>
    </submittedName>
</protein>
<proteinExistence type="predicted"/>
<dbReference type="AlphaFoldDB" id="A0A4Q8Y6V6"/>